<reference evidence="5" key="1">
    <citation type="journal article" date="2023" name="Commun. Biol.">
        <title>Genome analysis of Parmales, the sister group of diatoms, reveals the evolutionary specialization of diatoms from phago-mixotrophs to photoautotrophs.</title>
        <authorList>
            <person name="Ban H."/>
            <person name="Sato S."/>
            <person name="Yoshikawa S."/>
            <person name="Yamada K."/>
            <person name="Nakamura Y."/>
            <person name="Ichinomiya M."/>
            <person name="Sato N."/>
            <person name="Blanc-Mathieu R."/>
            <person name="Endo H."/>
            <person name="Kuwata A."/>
            <person name="Ogata H."/>
        </authorList>
    </citation>
    <scope>NUCLEOTIDE SEQUENCE [LARGE SCALE GENOMIC DNA]</scope>
</reference>
<feature type="compositionally biased region" description="Basic and acidic residues" evidence="3">
    <location>
        <begin position="153"/>
        <end position="163"/>
    </location>
</feature>
<proteinExistence type="inferred from homology"/>
<accession>A0A9W7BE84</accession>
<evidence type="ECO:0000313" key="5">
    <source>
        <dbReference type="Proteomes" id="UP001162640"/>
    </source>
</evidence>
<dbReference type="PANTHER" id="PTHR12634:SF8">
    <property type="entry name" value="FIERY MOUNTAIN, ISOFORM D"/>
    <property type="match status" value="1"/>
</dbReference>
<dbReference type="InterPro" id="IPR007587">
    <property type="entry name" value="SAPS"/>
</dbReference>
<evidence type="ECO:0000256" key="3">
    <source>
        <dbReference type="SAM" id="MobiDB-lite"/>
    </source>
</evidence>
<feature type="region of interest" description="Disordered" evidence="3">
    <location>
        <begin position="80"/>
        <end position="99"/>
    </location>
</feature>
<keyword evidence="2" id="KW-0131">Cell cycle</keyword>
<dbReference type="EMBL" id="BLQM01000345">
    <property type="protein sequence ID" value="GMH84550.1"/>
    <property type="molecule type" value="Genomic_DNA"/>
</dbReference>
<gene>
    <name evidence="4" type="ORF">TL16_g09958</name>
</gene>
<protein>
    <submittedName>
        <fullName evidence="4">Uncharacterized protein</fullName>
    </submittedName>
</protein>
<organism evidence="4 5">
    <name type="scientific">Triparma laevis f. inornata</name>
    <dbReference type="NCBI Taxonomy" id="1714386"/>
    <lineage>
        <taxon>Eukaryota</taxon>
        <taxon>Sar</taxon>
        <taxon>Stramenopiles</taxon>
        <taxon>Ochrophyta</taxon>
        <taxon>Bolidophyceae</taxon>
        <taxon>Parmales</taxon>
        <taxon>Triparmaceae</taxon>
        <taxon>Triparma</taxon>
    </lineage>
</organism>
<evidence type="ECO:0000256" key="1">
    <source>
        <dbReference type="ARBA" id="ARBA00006180"/>
    </source>
</evidence>
<evidence type="ECO:0000313" key="4">
    <source>
        <dbReference type="EMBL" id="GMH84550.1"/>
    </source>
</evidence>
<dbReference type="PANTHER" id="PTHR12634">
    <property type="entry name" value="SIT4 YEAST -ASSOCIATING PROTEIN-RELATED"/>
    <property type="match status" value="1"/>
</dbReference>
<sequence>MSLFASLGAGGDIWGSSFDFSSPLKDLLETNDFTLTDLLKEDELLQEVKSLNSTLVDYITQPEQLHELLRHLVEANDDGTVQTAGGLDTDDDKKDDDPLSSSVVIVESVEGEEQNLEEDKEGGEDGSPPETPNLDDSEDSDATAKKPSIVIPEEVREKSSPERSSLHILPILTPILTPTPTPHSQTNQAIRYPYLACEVICCDVSQIIDAIVESQDSSSPSPNLLDLIFKIVSKPSPLPPRIAGYFEKVVTALFRRRPTAMSAYINNRGIDLFNLFLNHLGNFSVMQLVKRLIMPKPNAEEEEESWQMGRDDDLDKMTCEWGEDVSYVEKIVMRMKVI</sequence>
<comment type="similarity">
    <text evidence="1">Belongs to the SAPS family.</text>
</comment>
<name>A0A9W7BE84_9STRA</name>
<evidence type="ECO:0000256" key="2">
    <source>
        <dbReference type="ARBA" id="ARBA00023306"/>
    </source>
</evidence>
<dbReference type="GO" id="GO:0019903">
    <property type="term" value="F:protein phosphatase binding"/>
    <property type="evidence" value="ECO:0007669"/>
    <property type="project" value="InterPro"/>
</dbReference>
<dbReference type="Proteomes" id="UP001162640">
    <property type="component" value="Unassembled WGS sequence"/>
</dbReference>
<dbReference type="AlphaFoldDB" id="A0A9W7BE84"/>
<feature type="compositionally biased region" description="Acidic residues" evidence="3">
    <location>
        <begin position="109"/>
        <end position="124"/>
    </location>
</feature>
<dbReference type="GO" id="GO:0019888">
    <property type="term" value="F:protein phosphatase regulator activity"/>
    <property type="evidence" value="ECO:0007669"/>
    <property type="project" value="TreeGrafter"/>
</dbReference>
<comment type="caution">
    <text evidence="4">The sequence shown here is derived from an EMBL/GenBank/DDBJ whole genome shotgun (WGS) entry which is preliminary data.</text>
</comment>
<feature type="region of interest" description="Disordered" evidence="3">
    <location>
        <begin position="105"/>
        <end position="163"/>
    </location>
</feature>